<sequence>MRPRRPPGSSMVSLRVSTEHLPRSRLLRRVRLQCQGSRGRHFRSPPCCRKYFGPKWEERYQIHQTTEL</sequence>
<keyword evidence="2" id="KW-1185">Reference proteome</keyword>
<dbReference type="Proteomes" id="UP000595437">
    <property type="component" value="Chromosome 3"/>
</dbReference>
<organism evidence="1 2">
    <name type="scientific">Caligus rogercresseyi</name>
    <name type="common">Sea louse</name>
    <dbReference type="NCBI Taxonomy" id="217165"/>
    <lineage>
        <taxon>Eukaryota</taxon>
        <taxon>Metazoa</taxon>
        <taxon>Ecdysozoa</taxon>
        <taxon>Arthropoda</taxon>
        <taxon>Crustacea</taxon>
        <taxon>Multicrustacea</taxon>
        <taxon>Hexanauplia</taxon>
        <taxon>Copepoda</taxon>
        <taxon>Siphonostomatoida</taxon>
        <taxon>Caligidae</taxon>
        <taxon>Caligus</taxon>
    </lineage>
</organism>
<name>A0A7T8QRQ3_CALRO</name>
<dbReference type="AlphaFoldDB" id="A0A7T8QRQ3"/>
<evidence type="ECO:0000313" key="1">
    <source>
        <dbReference type="EMBL" id="QQP52848.1"/>
    </source>
</evidence>
<protein>
    <submittedName>
        <fullName evidence="1">Uncharacterized protein</fullName>
    </submittedName>
</protein>
<reference evidence="2" key="1">
    <citation type="submission" date="2021-01" db="EMBL/GenBank/DDBJ databases">
        <title>Caligus Genome Assembly.</title>
        <authorList>
            <person name="Gallardo-Escarate C."/>
        </authorList>
    </citation>
    <scope>NUCLEOTIDE SEQUENCE [LARGE SCALE GENOMIC DNA]</scope>
</reference>
<dbReference type="EMBL" id="CP045892">
    <property type="protein sequence ID" value="QQP52848.1"/>
    <property type="molecule type" value="Genomic_DNA"/>
</dbReference>
<proteinExistence type="predicted"/>
<gene>
    <name evidence="1" type="ORF">FKW44_005124</name>
</gene>
<evidence type="ECO:0000313" key="2">
    <source>
        <dbReference type="Proteomes" id="UP000595437"/>
    </source>
</evidence>
<accession>A0A7T8QRQ3</accession>